<evidence type="ECO:0000313" key="1">
    <source>
        <dbReference type="EMBL" id="QGT50886.1"/>
    </source>
</evidence>
<dbReference type="EMBL" id="MN577572">
    <property type="protein sequence ID" value="QGT50886.1"/>
    <property type="molecule type" value="Genomic_DNA"/>
</dbReference>
<name>A0A650EMP6_9BACT</name>
<proteinExistence type="predicted"/>
<gene>
    <name evidence="1" type="ORF">Elusimicrob2101_1490</name>
</gene>
<evidence type="ECO:0008006" key="2">
    <source>
        <dbReference type="Google" id="ProtNLM"/>
    </source>
</evidence>
<reference evidence="1" key="1">
    <citation type="journal article" date="2020" name="J. ISSAAS">
        <title>Lactobacilli and other gastrointestinal microbiota of Peromyscus leucopus, reservoir host for agents of Lyme disease and other zoonoses in North America.</title>
        <authorList>
            <person name="Milovic A."/>
            <person name="Bassam K."/>
            <person name="Shao H."/>
            <person name="Chatzistamou I."/>
            <person name="Tufts D.M."/>
            <person name="Diuk-Wasser M."/>
            <person name="Barbour A.G."/>
        </authorList>
    </citation>
    <scope>NUCLEOTIDE SEQUENCE</scope>
    <source>
        <strain evidence="1">LL30</strain>
    </source>
</reference>
<organism evidence="1">
    <name type="scientific">uncultured Elusimicrobia bacterium</name>
    <dbReference type="NCBI Taxonomy" id="699876"/>
    <lineage>
        <taxon>Bacteria</taxon>
        <taxon>Pseudomonadati</taxon>
        <taxon>Elusimicrobiota</taxon>
        <taxon>Elusimicrobia</taxon>
        <taxon>environmental samples</taxon>
    </lineage>
</organism>
<accession>A0A650EMP6</accession>
<dbReference type="AlphaFoldDB" id="A0A650EMP6"/>
<dbReference type="SUPFAM" id="SSF102829">
    <property type="entry name" value="Cell division protein ZapA-like"/>
    <property type="match status" value="1"/>
</dbReference>
<dbReference type="Pfam" id="PF05164">
    <property type="entry name" value="ZapA"/>
    <property type="match status" value="1"/>
</dbReference>
<sequence length="98" mass="10884">MAKDIVQVEIKRIPIDIEAKGLGMVEIADLAASVEKYMKDLQEEGEIDTLKQALMAALHFAAKAYLQTQNEGGKRQEEESRVNDLIAKLQSALDTPQK</sequence>
<dbReference type="InterPro" id="IPR036192">
    <property type="entry name" value="Cell_div_ZapA-like_sf"/>
</dbReference>
<dbReference type="InterPro" id="IPR007838">
    <property type="entry name" value="Cell_div_ZapA-like"/>
</dbReference>
<protein>
    <recommendedName>
        <fullName evidence="2">Cell division protein ZapA</fullName>
    </recommendedName>
</protein>